<organism evidence="2 3">
    <name type="scientific">Pavo cristatus</name>
    <name type="common">Indian peafowl</name>
    <name type="synonym">Blue peafowl</name>
    <dbReference type="NCBI Taxonomy" id="9049"/>
    <lineage>
        <taxon>Eukaryota</taxon>
        <taxon>Metazoa</taxon>
        <taxon>Chordata</taxon>
        <taxon>Craniata</taxon>
        <taxon>Vertebrata</taxon>
        <taxon>Euteleostomi</taxon>
        <taxon>Archelosauria</taxon>
        <taxon>Archosauria</taxon>
        <taxon>Dinosauria</taxon>
        <taxon>Saurischia</taxon>
        <taxon>Theropoda</taxon>
        <taxon>Coelurosauria</taxon>
        <taxon>Aves</taxon>
        <taxon>Neognathae</taxon>
        <taxon>Galloanserae</taxon>
        <taxon>Galliformes</taxon>
        <taxon>Phasianidae</taxon>
        <taxon>Phasianinae</taxon>
        <taxon>Pavo</taxon>
    </lineage>
</organism>
<dbReference type="PANTHER" id="PTHR15016:SF6">
    <property type="entry name" value="BREAST CARCINOMA-AMPLIFIED SEQUENCE 1"/>
    <property type="match status" value="1"/>
</dbReference>
<protein>
    <recommendedName>
        <fullName evidence="4">Breast carcinoma amplified sequence 1</fullName>
    </recommendedName>
</protein>
<feature type="compositionally biased region" description="Polar residues" evidence="1">
    <location>
        <begin position="258"/>
        <end position="297"/>
    </location>
</feature>
<feature type="region of interest" description="Disordered" evidence="1">
    <location>
        <begin position="476"/>
        <end position="495"/>
    </location>
</feature>
<sequence length="495" mass="52015">MYSDEVKSPRPLDQNAEGIGADLRVVTVLNCTTRTTSLLCGIITVSYFFAVDVKESVARDNAAASSPKTKERSAAAAGGEAAGSAASKALPSAKLRSVFAFSWSVPGRTEDPASDSSVGLAKLDVSSEAHSANKAPSDSAASPAAAAPQPSTHKEPDQATPTADPQLSSPTVPGIPEGEDAAVLKPKQVNFFDKIFKLEKGKERSQAQTGAQEGGRPSGAPDGQSTAQEVARQQNASNSIPAEKASAGRGLSMPHLMTTRNNSSTGQPVVTEQQPVTSVKSDKNVPSAQEPQTAKQNTKAPEPTAQQQAAATEAPREAAKEKGSSTPMPLSKLFWKKVCLDFKAGPSPSVWSYCVVYGYSTAGKSAKPSRSCTLSTLNSTERPVATAESEPVGQKSKESSKDKKPPAELSKQKGSKQETREQPDCREQHAAETDSIQSGGDTAKEPTSFKRMEKRQSLGGFFKGLVPKMQCVGQRQENVGPQGSDLQVQCTVGQP</sequence>
<feature type="compositionally biased region" description="Basic and acidic residues" evidence="1">
    <location>
        <begin position="314"/>
        <end position="323"/>
    </location>
</feature>
<feature type="compositionally biased region" description="Basic and acidic residues" evidence="1">
    <location>
        <begin position="395"/>
        <end position="406"/>
    </location>
</feature>
<feature type="region of interest" description="Disordered" evidence="1">
    <location>
        <begin position="362"/>
        <end position="456"/>
    </location>
</feature>
<keyword evidence="3" id="KW-1185">Reference proteome</keyword>
<accession>A0A8C9EQY4</accession>
<evidence type="ECO:0008006" key="4">
    <source>
        <dbReference type="Google" id="ProtNLM"/>
    </source>
</evidence>
<reference evidence="2" key="2">
    <citation type="submission" date="2025-09" db="UniProtKB">
        <authorList>
            <consortium name="Ensembl"/>
        </authorList>
    </citation>
    <scope>IDENTIFICATION</scope>
</reference>
<dbReference type="Proteomes" id="UP000694428">
    <property type="component" value="Unplaced"/>
</dbReference>
<dbReference type="InterPro" id="IPR026115">
    <property type="entry name" value="NABC1"/>
</dbReference>
<name>A0A8C9EQY4_PAVCR</name>
<feature type="region of interest" description="Disordered" evidence="1">
    <location>
        <begin position="127"/>
        <end position="186"/>
    </location>
</feature>
<proteinExistence type="predicted"/>
<reference evidence="2" key="1">
    <citation type="submission" date="2025-08" db="UniProtKB">
        <authorList>
            <consortium name="Ensembl"/>
        </authorList>
    </citation>
    <scope>IDENTIFICATION</scope>
</reference>
<feature type="compositionally biased region" description="Polar residues" evidence="1">
    <location>
        <begin position="368"/>
        <end position="381"/>
    </location>
</feature>
<evidence type="ECO:0000313" key="2">
    <source>
        <dbReference type="Ensembl" id="ENSPSTP00000004472.1"/>
    </source>
</evidence>
<feature type="region of interest" description="Disordered" evidence="1">
    <location>
        <begin position="199"/>
        <end position="329"/>
    </location>
</feature>
<feature type="compositionally biased region" description="Low complexity" evidence="1">
    <location>
        <begin position="132"/>
        <end position="151"/>
    </location>
</feature>
<feature type="compositionally biased region" description="Basic and acidic residues" evidence="1">
    <location>
        <begin position="415"/>
        <end position="432"/>
    </location>
</feature>
<feature type="region of interest" description="Disordered" evidence="1">
    <location>
        <begin position="59"/>
        <end position="81"/>
    </location>
</feature>
<evidence type="ECO:0000256" key="1">
    <source>
        <dbReference type="SAM" id="MobiDB-lite"/>
    </source>
</evidence>
<dbReference type="AlphaFoldDB" id="A0A8C9EQY4"/>
<evidence type="ECO:0000313" key="3">
    <source>
        <dbReference type="Proteomes" id="UP000694428"/>
    </source>
</evidence>
<feature type="compositionally biased region" description="Polar residues" evidence="1">
    <location>
        <begin position="223"/>
        <end position="240"/>
    </location>
</feature>
<feature type="compositionally biased region" description="Polar residues" evidence="1">
    <location>
        <begin position="159"/>
        <end position="171"/>
    </location>
</feature>
<feature type="compositionally biased region" description="Basic and acidic residues" evidence="1">
    <location>
        <begin position="442"/>
        <end position="456"/>
    </location>
</feature>
<dbReference type="Ensembl" id="ENSPSTT00000004701.1">
    <property type="protein sequence ID" value="ENSPSTP00000004472.1"/>
    <property type="gene ID" value="ENSPSTG00000003199.1"/>
</dbReference>
<dbReference type="PANTHER" id="PTHR15016">
    <property type="entry name" value="BREAST CARCINOMA-AMPLIFIED SEQUENCE 1"/>
    <property type="match status" value="1"/>
</dbReference>
<dbReference type="GO" id="GO:0042552">
    <property type="term" value="P:myelination"/>
    <property type="evidence" value="ECO:0007669"/>
    <property type="project" value="TreeGrafter"/>
</dbReference>
<feature type="compositionally biased region" description="Low complexity" evidence="1">
    <location>
        <begin position="298"/>
        <end position="313"/>
    </location>
</feature>